<dbReference type="Pfam" id="PF12257">
    <property type="entry name" value="IML1"/>
    <property type="match status" value="1"/>
</dbReference>
<evidence type="ECO:0000256" key="6">
    <source>
        <dbReference type="ARBA" id="ARBA00023136"/>
    </source>
</evidence>
<reference evidence="8 10" key="1">
    <citation type="journal article" date="2011" name="Science">
        <title>Comparative functional genomics of the fission yeasts.</title>
        <authorList>
            <person name="Rhind N."/>
            <person name="Chen Z."/>
            <person name="Yassour M."/>
            <person name="Thompson D.A."/>
            <person name="Haas B.J."/>
            <person name="Habib N."/>
            <person name="Wapinski I."/>
            <person name="Roy S."/>
            <person name="Lin M.F."/>
            <person name="Heiman D.I."/>
            <person name="Young S.K."/>
            <person name="Furuya K."/>
            <person name="Guo Y."/>
            <person name="Pidoux A."/>
            <person name="Chen H.M."/>
            <person name="Robbertse B."/>
            <person name="Goldberg J.M."/>
            <person name="Aoki K."/>
            <person name="Bayne E.H."/>
            <person name="Berlin A.M."/>
            <person name="Desjardins C.A."/>
            <person name="Dobbs E."/>
            <person name="Dukaj L."/>
            <person name="Fan L."/>
            <person name="FitzGerald M.G."/>
            <person name="French C."/>
            <person name="Gujja S."/>
            <person name="Hansen K."/>
            <person name="Keifenheim D."/>
            <person name="Levin J.Z."/>
            <person name="Mosher R.A."/>
            <person name="Mueller C.A."/>
            <person name="Pfiffner J."/>
            <person name="Priest M."/>
            <person name="Russ C."/>
            <person name="Smialowska A."/>
            <person name="Swoboda P."/>
            <person name="Sykes S.M."/>
            <person name="Vaughn M."/>
            <person name="Vengrova S."/>
            <person name="Yoder R."/>
            <person name="Zeng Q."/>
            <person name="Allshire R."/>
            <person name="Baulcombe D."/>
            <person name="Birren B.W."/>
            <person name="Brown W."/>
            <person name="Ekwall K."/>
            <person name="Kellis M."/>
            <person name="Leatherwood J."/>
            <person name="Levin H."/>
            <person name="Margalit H."/>
            <person name="Martienssen R."/>
            <person name="Nieduszynski C.A."/>
            <person name="Spatafora J.W."/>
            <person name="Friedman N."/>
            <person name="Dalgaard J.Z."/>
            <person name="Baumann P."/>
            <person name="Niki H."/>
            <person name="Regev A."/>
            <person name="Nusbaum C."/>
        </authorList>
    </citation>
    <scope>NUCLEOTIDE SEQUENCE [LARGE SCALE GENOMIC DNA]</scope>
    <source>
        <strain evidence="10">yFS275 / FY16936</strain>
    </source>
</reference>
<evidence type="ECO:0000313" key="10">
    <source>
        <dbReference type="Proteomes" id="UP000001744"/>
    </source>
</evidence>
<dbReference type="GO" id="GO:1990130">
    <property type="term" value="C:GATOR1 complex"/>
    <property type="evidence" value="ECO:0000318"/>
    <property type="project" value="GO_Central"/>
</dbReference>
<name>B6JWP6_SCHJY</name>
<dbReference type="InterPro" id="IPR000591">
    <property type="entry name" value="DEP_dom"/>
</dbReference>
<evidence type="ECO:0000259" key="7">
    <source>
        <dbReference type="PROSITE" id="PS50186"/>
    </source>
</evidence>
<comment type="subcellular location">
    <subcellularLocation>
        <location evidence="1">Vacuole membrane</location>
        <topology evidence="1">Peripheral membrane protein</topology>
    </subcellularLocation>
</comment>
<dbReference type="OrthoDB" id="39497at2759"/>
<dbReference type="Pfam" id="PF24438">
    <property type="entry name" value="IML1_N_fung"/>
    <property type="match status" value="1"/>
</dbReference>
<dbReference type="InterPro" id="IPR036388">
    <property type="entry name" value="WH-like_DNA-bd_sf"/>
</dbReference>
<dbReference type="GeneID" id="7048898"/>
<dbReference type="InterPro" id="IPR027244">
    <property type="entry name" value="IML1"/>
</dbReference>
<evidence type="ECO:0000313" key="9">
    <source>
        <dbReference type="JaponicusDB" id="SJAG_00824"/>
    </source>
</evidence>
<dbReference type="EMBL" id="KE651166">
    <property type="protein sequence ID" value="EEB05797.1"/>
    <property type="molecule type" value="Genomic_DNA"/>
</dbReference>
<dbReference type="PROSITE" id="PS50186">
    <property type="entry name" value="DEP"/>
    <property type="match status" value="1"/>
</dbReference>
<dbReference type="GO" id="GO:0010508">
    <property type="term" value="P:positive regulation of autophagy"/>
    <property type="evidence" value="ECO:0000318"/>
    <property type="project" value="GO_Central"/>
</dbReference>
<evidence type="ECO:0000256" key="2">
    <source>
        <dbReference type="ARBA" id="ARBA00005643"/>
    </source>
</evidence>
<dbReference type="SMART" id="SM00049">
    <property type="entry name" value="DEP"/>
    <property type="match status" value="1"/>
</dbReference>
<evidence type="ECO:0000256" key="1">
    <source>
        <dbReference type="ARBA" id="ARBA00004148"/>
    </source>
</evidence>
<dbReference type="InterPro" id="IPR045838">
    <property type="entry name" value="DEPDC5_CTD"/>
</dbReference>
<dbReference type="GO" id="GO:0035556">
    <property type="term" value="P:intracellular signal transduction"/>
    <property type="evidence" value="ECO:0007669"/>
    <property type="project" value="InterPro"/>
</dbReference>
<evidence type="ECO:0000313" key="8">
    <source>
        <dbReference type="EMBL" id="EEB05797.1"/>
    </source>
</evidence>
<dbReference type="RefSeq" id="XP_002172090.1">
    <property type="nucleotide sequence ID" value="XM_002172054.2"/>
</dbReference>
<keyword evidence="6" id="KW-0472">Membrane</keyword>
<dbReference type="GO" id="GO:1904262">
    <property type="term" value="P:negative regulation of TORC1 signaling"/>
    <property type="evidence" value="ECO:0000318"/>
    <property type="project" value="GO_Central"/>
</dbReference>
<dbReference type="STRING" id="402676.B6JWP6"/>
<dbReference type="Pfam" id="PF19418">
    <property type="entry name" value="DEPDC5_CTD"/>
    <property type="match status" value="1"/>
</dbReference>
<accession>B6JWP6</accession>
<dbReference type="GO" id="GO:0000329">
    <property type="term" value="C:fungal-type vacuole membrane"/>
    <property type="evidence" value="ECO:0007669"/>
    <property type="project" value="EnsemblFungi"/>
</dbReference>
<dbReference type="CDD" id="cd04449">
    <property type="entry name" value="DEP_DEPDC5-like"/>
    <property type="match status" value="1"/>
</dbReference>
<dbReference type="HOGENOM" id="CLU_000935_1_1_1"/>
<keyword evidence="10" id="KW-1185">Reference proteome</keyword>
<protein>
    <recommendedName>
        <fullName evidence="3">Vacuolar membrane-associated protein IML1</fullName>
    </recommendedName>
    <alternativeName>
        <fullName evidence="4">Vacuolar membrane-associated protein iml1</fullName>
    </alternativeName>
</protein>
<organism evidence="8 10">
    <name type="scientific">Schizosaccharomyces japonicus (strain yFS275 / FY16936)</name>
    <name type="common">Fission yeast</name>
    <dbReference type="NCBI Taxonomy" id="402676"/>
    <lineage>
        <taxon>Eukaryota</taxon>
        <taxon>Fungi</taxon>
        <taxon>Dikarya</taxon>
        <taxon>Ascomycota</taxon>
        <taxon>Taphrinomycotina</taxon>
        <taxon>Schizosaccharomycetes</taxon>
        <taxon>Schizosaccharomycetales</taxon>
        <taxon>Schizosaccharomycetaceae</taxon>
        <taxon>Schizosaccharomyces</taxon>
    </lineage>
</organism>
<dbReference type="Gene3D" id="1.10.10.10">
    <property type="entry name" value="Winged helix-like DNA-binding domain superfamily/Winged helix DNA-binding domain"/>
    <property type="match status" value="1"/>
</dbReference>
<comment type="similarity">
    <text evidence="2">Belongs to the IML1 family.</text>
</comment>
<dbReference type="VEuPathDB" id="FungiDB:SJAG_00824"/>
<evidence type="ECO:0000256" key="4">
    <source>
        <dbReference type="ARBA" id="ARBA00021881"/>
    </source>
</evidence>
<dbReference type="InterPro" id="IPR048255">
    <property type="entry name" value="IML1_N"/>
</dbReference>
<dbReference type="JaponicusDB" id="SJAG_00824">
    <property type="gene designation" value="iml1"/>
</dbReference>
<gene>
    <name evidence="9" type="primary">iml1</name>
    <name evidence="8" type="ORF">SJAG_00824</name>
</gene>
<proteinExistence type="inferred from homology"/>
<evidence type="ECO:0000256" key="3">
    <source>
        <dbReference type="ARBA" id="ARBA00018529"/>
    </source>
</evidence>
<dbReference type="Proteomes" id="UP000001744">
    <property type="component" value="Unassembled WGS sequence"/>
</dbReference>
<dbReference type="GO" id="GO:0005096">
    <property type="term" value="F:GTPase activator activity"/>
    <property type="evidence" value="ECO:0007669"/>
    <property type="project" value="EnsemblFungi"/>
</dbReference>
<dbReference type="Pfam" id="PF00610">
    <property type="entry name" value="DEP"/>
    <property type="match status" value="1"/>
</dbReference>
<dbReference type="PANTHER" id="PTHR13179">
    <property type="entry name" value="DEP DOMAIN CONTAINING PROTEIN 5"/>
    <property type="match status" value="1"/>
</dbReference>
<dbReference type="OMA" id="SWMNATP"/>
<dbReference type="SUPFAM" id="SSF46785">
    <property type="entry name" value="Winged helix' DNA-binding domain"/>
    <property type="match status" value="1"/>
</dbReference>
<feature type="domain" description="DEP" evidence="7">
    <location>
        <begin position="1108"/>
        <end position="1183"/>
    </location>
</feature>
<dbReference type="PANTHER" id="PTHR13179:SF8">
    <property type="entry name" value="GATOR COMPLEX PROTEIN DEPDC5"/>
    <property type="match status" value="1"/>
</dbReference>
<evidence type="ECO:0000256" key="5">
    <source>
        <dbReference type="ARBA" id="ARBA00022554"/>
    </source>
</evidence>
<dbReference type="InterPro" id="IPR057068">
    <property type="entry name" value="IML1_N_fung"/>
</dbReference>
<sequence>MSTTLTTWTHDATLTTSDAILNYDLVPSASLGQVIKVSAQHSDDRYSEMDGSIHHGKPRFKANTMSVYVMPEPLDGNLRKRQPNLQLSLSPQLANLLGISVRGMVTVSACENKEEAEAEYVVLFFRDKFISRSDMWRVSEKLKGTCVHSKQRVNFIGDVSAVVQYIWRDGQKRTSAYYSSKTKPIFRSESANFLIFIQMSSEMWHFEEDGELNFNKAIDGFLPDLFSAWKRLGAHHLVSIILFARVEYSRAGSVCVWENPDCKDPVSTNKAQTTLRDDQSAEKKSYKDFFKVVVDNSSSRDWLSTLANLKLELARFQHDVLVDKVVSDDGEVTEFICGRMASAQEGNFLEVINMAVYQFQTDYIDRDLGRTGTSIIIITPGTGLYEVDEKMLRLTSESLLNTVVGIDIVSLGKIPLYYTPVLRYKNSDRCDDQTENAQKFSKALSPSVLASHSISSSISNFSIGSFLNNLRLDTEWVYTLPIGCNISFYSTTEMHSLRSSWENYMLECQFQPTAKMHELQMIGVMETENAKISIPLLNADPHFKGDIFDEEFQDKYDERQFVMDSAILDLGISKKSHCHSIKSYGSKKPADIETLNSVYTAQSNARDYFRRELFEDSGIRKRVYERGNGDRQSILSEIIKSSKTRPATSNQRIRSSRTNLSTEQNFTVLERVTGFIVPPALPTTSVDPLRPPQITKPIAVKVSLKESGPSTMSKFQFNTTIKNSKNTKHQNYLTTSSGSNGKKTTVVGFSMKRPWKIIDNPFKPKEAGAENDPVSLRWEHLYIKARKLKEFNWVSMCTPGALPLTFGYFPSEEELEENFEEHTYTVSLDPEFTKMDQKSLLVEMVCQRLSRGYQIVVRKNELNTSDSGLLHERLQPKKSHKFDNEAQSYFGLDAAPVYLSLADSQFHRLCCDPDGYNIEVKRYVKRGAGYGKMKYEFNIWSPNTKSYAPSTITFSANDTAKYNWNYVDQLICGFETYLPDSVKYWRARFVLIPTNTFSSSLSQKFQFANVPDAFTEEEFRLEGINKLSELIYKAKVDPLEEDTKKTKSLTETNMLGINFTTLTASQFIASELESYKSEQDWCKGTLFLHGKRFKTTDSIQDIARELQATSGVRIKDLHWHYRVYKNCFIGSDLVTWLLNNFDDIDSREAALSFGNELLNKGLIEHVHNKHSVLDGHYFYRVSKEYSAKPVSAKPYQSWFSWRKSSEKKERAHSDDTSSIPRVELSKRILFNADPESSSRRTETITLHYDLLHNPASCYQIRIEWLMATASVIESLLQSWSRMLEKYGLKLVEAPIHEASAVVQLNPFDQVLIIELAVPPPQLPQQFYAPGENVDEQWWHTEILKYFNFVLDTEAANKFPENVNVTYSWGKPNYKYTQYIHRTGTILLQIDDEGRFLWLPNRLHNSKVQKMQTYDKTGSHRTSINTPSARQTTELLEKEFRAFCSNEDVLHEFYDNTLDHYQKEYGLMDMNSSISDFELEDD</sequence>
<dbReference type="eggNOG" id="KOG3572">
    <property type="taxonomic scope" value="Eukaryota"/>
</dbReference>
<dbReference type="InterPro" id="IPR036390">
    <property type="entry name" value="WH_DNA-bd_sf"/>
</dbReference>
<keyword evidence="5" id="KW-0926">Vacuole</keyword>